<dbReference type="Pfam" id="PF01479">
    <property type="entry name" value="S4"/>
    <property type="match status" value="1"/>
</dbReference>
<feature type="region of interest" description="Disordered" evidence="3">
    <location>
        <begin position="60"/>
        <end position="93"/>
    </location>
</feature>
<dbReference type="AlphaFoldDB" id="A0A7I4F800"/>
<evidence type="ECO:0000256" key="2">
    <source>
        <dbReference type="ARBA" id="ARBA00023274"/>
    </source>
</evidence>
<sequence>MVSSKIHNELSWFLNLSRLPQLETLVFEPGMAKSIHHARVLIKQRHIMVGKQIVDVPSFSPLGGGRPGREAQNLKAASQKASGGDDDEDKDDE</sequence>
<dbReference type="CDD" id="cd00165">
    <property type="entry name" value="S4"/>
    <property type="match status" value="1"/>
</dbReference>
<evidence type="ECO:0000256" key="3">
    <source>
        <dbReference type="SAM" id="MobiDB-lite"/>
    </source>
</evidence>
<evidence type="ECO:0000313" key="6">
    <source>
        <dbReference type="Proteomes" id="UP000006727"/>
    </source>
</evidence>
<evidence type="ECO:0000259" key="4">
    <source>
        <dbReference type="Pfam" id="PF01479"/>
    </source>
</evidence>
<comment type="similarity">
    <text evidence="1">Belongs to the universal ribosomal protein uS4 family.</text>
</comment>
<feature type="compositionally biased region" description="Acidic residues" evidence="3">
    <location>
        <begin position="84"/>
        <end position="93"/>
    </location>
</feature>
<reference evidence="5 6" key="1">
    <citation type="journal article" date="2008" name="Science">
        <title>The Physcomitrella genome reveals evolutionary insights into the conquest of land by plants.</title>
        <authorList>
            <person name="Rensing S."/>
            <person name="Lang D."/>
            <person name="Zimmer A."/>
            <person name="Terry A."/>
            <person name="Salamov A."/>
            <person name="Shapiro H."/>
            <person name="Nishiyama T."/>
            <person name="Perroud P.-F."/>
            <person name="Lindquist E."/>
            <person name="Kamisugi Y."/>
            <person name="Tanahashi T."/>
            <person name="Sakakibara K."/>
            <person name="Fujita T."/>
            <person name="Oishi K."/>
            <person name="Shin-I T."/>
            <person name="Kuroki Y."/>
            <person name="Toyoda A."/>
            <person name="Suzuki Y."/>
            <person name="Hashimoto A."/>
            <person name="Yamaguchi K."/>
            <person name="Sugano A."/>
            <person name="Kohara Y."/>
            <person name="Fujiyama A."/>
            <person name="Anterola A."/>
            <person name="Aoki S."/>
            <person name="Ashton N."/>
            <person name="Barbazuk W.B."/>
            <person name="Barker E."/>
            <person name="Bennetzen J."/>
            <person name="Bezanilla M."/>
            <person name="Blankenship R."/>
            <person name="Cho S.H."/>
            <person name="Dutcher S."/>
            <person name="Estelle M."/>
            <person name="Fawcett J.A."/>
            <person name="Gundlach H."/>
            <person name="Hanada K."/>
            <person name="Heyl A."/>
            <person name="Hicks K.A."/>
            <person name="Hugh J."/>
            <person name="Lohr M."/>
            <person name="Mayer K."/>
            <person name="Melkozernov A."/>
            <person name="Murata T."/>
            <person name="Nelson D."/>
            <person name="Pils B."/>
            <person name="Prigge M."/>
            <person name="Reiss B."/>
            <person name="Renner T."/>
            <person name="Rombauts S."/>
            <person name="Rushton P."/>
            <person name="Sanderfoot A."/>
            <person name="Schween G."/>
            <person name="Shiu S.-H."/>
            <person name="Stueber K."/>
            <person name="Theodoulou F.L."/>
            <person name="Tu H."/>
            <person name="Van de Peer Y."/>
            <person name="Verrier P.J."/>
            <person name="Waters E."/>
            <person name="Wood A."/>
            <person name="Yang L."/>
            <person name="Cove D."/>
            <person name="Cuming A."/>
            <person name="Hasebe M."/>
            <person name="Lucas S."/>
            <person name="Mishler D.B."/>
            <person name="Reski R."/>
            <person name="Grigoriev I."/>
            <person name="Quatrano R.S."/>
            <person name="Boore J.L."/>
        </authorList>
    </citation>
    <scope>NUCLEOTIDE SEQUENCE [LARGE SCALE GENOMIC DNA]</scope>
    <source>
        <strain evidence="5 6">cv. Gransden 2004</strain>
    </source>
</reference>
<dbReference type="Gramene" id="Pp3c17_2160V3.2">
    <property type="protein sequence ID" value="Pp3c17_2160V3.2"/>
    <property type="gene ID" value="Pp3c17_2160"/>
</dbReference>
<dbReference type="InterPro" id="IPR036986">
    <property type="entry name" value="S4_RNA-bd_sf"/>
</dbReference>
<evidence type="ECO:0000256" key="1">
    <source>
        <dbReference type="ARBA" id="ARBA00007465"/>
    </source>
</evidence>
<reference evidence="5" key="3">
    <citation type="submission" date="2020-12" db="UniProtKB">
        <authorList>
            <consortium name="EnsemblPlants"/>
        </authorList>
    </citation>
    <scope>IDENTIFICATION</scope>
</reference>
<dbReference type="SUPFAM" id="SSF55174">
    <property type="entry name" value="Alpha-L RNA-binding motif"/>
    <property type="match status" value="1"/>
</dbReference>
<feature type="domain" description="RNA-binding S4" evidence="4">
    <location>
        <begin position="23"/>
        <end position="59"/>
    </location>
</feature>
<dbReference type="PANTHER" id="PTHR11831">
    <property type="entry name" value="30S 40S RIBOSOMAL PROTEIN"/>
    <property type="match status" value="1"/>
</dbReference>
<keyword evidence="2" id="KW-0687">Ribonucleoprotein</keyword>
<name>A0A7I4F800_PHYPA</name>
<proteinExistence type="inferred from homology"/>
<dbReference type="PANTHER" id="PTHR11831:SF5">
    <property type="entry name" value="40S RIBOSOMAL PROTEIN S9"/>
    <property type="match status" value="1"/>
</dbReference>
<reference evidence="5 6" key="2">
    <citation type="journal article" date="2018" name="Plant J.">
        <title>The Physcomitrella patens chromosome-scale assembly reveals moss genome structure and evolution.</title>
        <authorList>
            <person name="Lang D."/>
            <person name="Ullrich K.K."/>
            <person name="Murat F."/>
            <person name="Fuchs J."/>
            <person name="Jenkins J."/>
            <person name="Haas F.B."/>
            <person name="Piednoel M."/>
            <person name="Gundlach H."/>
            <person name="Van Bel M."/>
            <person name="Meyberg R."/>
            <person name="Vives C."/>
            <person name="Morata J."/>
            <person name="Symeonidi A."/>
            <person name="Hiss M."/>
            <person name="Muchero W."/>
            <person name="Kamisugi Y."/>
            <person name="Saleh O."/>
            <person name="Blanc G."/>
            <person name="Decker E.L."/>
            <person name="van Gessel N."/>
            <person name="Grimwood J."/>
            <person name="Hayes R.D."/>
            <person name="Graham S.W."/>
            <person name="Gunter L.E."/>
            <person name="McDaniel S.F."/>
            <person name="Hoernstein S.N.W."/>
            <person name="Larsson A."/>
            <person name="Li F.W."/>
            <person name="Perroud P.F."/>
            <person name="Phillips J."/>
            <person name="Ranjan P."/>
            <person name="Rokshar D.S."/>
            <person name="Rothfels C.J."/>
            <person name="Schneider L."/>
            <person name="Shu S."/>
            <person name="Stevenson D.W."/>
            <person name="Thummler F."/>
            <person name="Tillich M."/>
            <person name="Villarreal Aguilar J.C."/>
            <person name="Widiez T."/>
            <person name="Wong G.K."/>
            <person name="Wymore A."/>
            <person name="Zhang Y."/>
            <person name="Zimmer A.D."/>
            <person name="Quatrano R.S."/>
            <person name="Mayer K.F.X."/>
            <person name="Goodstein D."/>
            <person name="Casacuberta J.M."/>
            <person name="Vandepoele K."/>
            <person name="Reski R."/>
            <person name="Cuming A.C."/>
            <person name="Tuskan G.A."/>
            <person name="Maumus F."/>
            <person name="Salse J."/>
            <person name="Schmutz J."/>
            <person name="Rensing S.A."/>
        </authorList>
    </citation>
    <scope>NUCLEOTIDE SEQUENCE [LARGE SCALE GENOMIC DNA]</scope>
    <source>
        <strain evidence="5 6">cv. Gransden 2004</strain>
    </source>
</reference>
<accession>A0A7I4F800</accession>
<keyword evidence="6" id="KW-1185">Reference proteome</keyword>
<organism evidence="5 6">
    <name type="scientific">Physcomitrium patens</name>
    <name type="common">Spreading-leaved earth moss</name>
    <name type="synonym">Physcomitrella patens</name>
    <dbReference type="NCBI Taxonomy" id="3218"/>
    <lineage>
        <taxon>Eukaryota</taxon>
        <taxon>Viridiplantae</taxon>
        <taxon>Streptophyta</taxon>
        <taxon>Embryophyta</taxon>
        <taxon>Bryophyta</taxon>
        <taxon>Bryophytina</taxon>
        <taxon>Bryopsida</taxon>
        <taxon>Funariidae</taxon>
        <taxon>Funariales</taxon>
        <taxon>Funariaceae</taxon>
        <taxon>Physcomitrium</taxon>
    </lineage>
</organism>
<dbReference type="Gene3D" id="3.10.290.10">
    <property type="entry name" value="RNA-binding S4 domain"/>
    <property type="match status" value="1"/>
</dbReference>
<evidence type="ECO:0000313" key="5">
    <source>
        <dbReference type="EnsemblPlants" id="Pp3c17_2160V3.2"/>
    </source>
</evidence>
<dbReference type="InterPro" id="IPR002942">
    <property type="entry name" value="S4_RNA-bd"/>
</dbReference>
<dbReference type="EMBL" id="ABEU02000017">
    <property type="status" value="NOT_ANNOTATED_CDS"/>
    <property type="molecule type" value="Genomic_DNA"/>
</dbReference>
<dbReference type="InParanoid" id="A0A7I4F800"/>
<dbReference type="OMA" id="SMAKSIH"/>
<protein>
    <recommendedName>
        <fullName evidence="4">RNA-binding S4 domain-containing protein</fullName>
    </recommendedName>
</protein>
<dbReference type="EnsemblPlants" id="Pp3c17_2160V3.2">
    <property type="protein sequence ID" value="Pp3c17_2160V3.2"/>
    <property type="gene ID" value="Pp3c17_2160"/>
</dbReference>
<dbReference type="InterPro" id="IPR022801">
    <property type="entry name" value="Ribosomal_uS4"/>
</dbReference>
<dbReference type="GO" id="GO:0019843">
    <property type="term" value="F:rRNA binding"/>
    <property type="evidence" value="ECO:0007669"/>
    <property type="project" value="InterPro"/>
</dbReference>
<dbReference type="GO" id="GO:1990904">
    <property type="term" value="C:ribonucleoprotein complex"/>
    <property type="evidence" value="ECO:0007669"/>
    <property type="project" value="UniProtKB-KW"/>
</dbReference>
<dbReference type="Proteomes" id="UP000006727">
    <property type="component" value="Chromosome 17"/>
</dbReference>